<dbReference type="Proteomes" id="UP000552935">
    <property type="component" value="Unassembled WGS sequence"/>
</dbReference>
<accession>A0A0E3CL64</accession>
<evidence type="ECO:0000313" key="10">
    <source>
        <dbReference type="Proteomes" id="UP000552935"/>
    </source>
</evidence>
<dbReference type="GeneID" id="69832377"/>
<gene>
    <name evidence="3" type="ORF">BWR10_09360</name>
    <name evidence="4" type="ORF">CYJ91_09055</name>
    <name evidence="5" type="ORF">E6L36_05005</name>
    <name evidence="2" type="ORF">H0N82_11765</name>
    <name evidence="1" type="ORF">HWN39_13000</name>
</gene>
<evidence type="ECO:0000313" key="6">
    <source>
        <dbReference type="Proteomes" id="UP000189067"/>
    </source>
</evidence>
<dbReference type="Proteomes" id="UP000189067">
    <property type="component" value="Unassembled WGS sequence"/>
</dbReference>
<name>A0A0E3CL64_LACRH</name>
<dbReference type="EMBL" id="SSHM01000001">
    <property type="protein sequence ID" value="THC79815.1"/>
    <property type="molecule type" value="Genomic_DNA"/>
</dbReference>
<dbReference type="AlphaFoldDB" id="A0A0E3CL64"/>
<evidence type="ECO:0000313" key="2">
    <source>
        <dbReference type="EMBL" id="NZA05741.1"/>
    </source>
</evidence>
<dbReference type="Proteomes" id="UP000307517">
    <property type="component" value="Unassembled WGS sequence"/>
</dbReference>
<evidence type="ECO:0000313" key="5">
    <source>
        <dbReference type="EMBL" id="THC79815.1"/>
    </source>
</evidence>
<evidence type="ECO:0000313" key="8">
    <source>
        <dbReference type="Proteomes" id="UP000307517"/>
    </source>
</evidence>
<reference evidence="1 9" key="4">
    <citation type="submission" date="2020-06" db="EMBL/GenBank/DDBJ databases">
        <title>Lactobacillus rhamnosus QC,genome.</title>
        <authorList>
            <person name="Yi H."/>
            <person name="Jin M."/>
        </authorList>
    </citation>
    <scope>NUCLEOTIDE SEQUENCE [LARGE SCALE GENOMIC DNA]</scope>
    <source>
        <strain evidence="1 9">QC</strain>
    </source>
</reference>
<reference evidence="2 10" key="5">
    <citation type="submission" date="2020-07" db="EMBL/GenBank/DDBJ databases">
        <title>Organ Donor 1.</title>
        <authorList>
            <person name="Marsh A.J."/>
            <person name="Azcarate-Peril M.A."/>
        </authorList>
    </citation>
    <scope>NUCLEOTIDE SEQUENCE [LARGE SCALE GENOMIC DNA]</scope>
    <source>
        <strain evidence="2 10">AMC0712</strain>
    </source>
</reference>
<proteinExistence type="predicted"/>
<dbReference type="EMBL" id="JABXWP010000026">
    <property type="protein sequence ID" value="NVO89390.1"/>
    <property type="molecule type" value="Genomic_DNA"/>
</dbReference>
<evidence type="ECO:0000313" key="1">
    <source>
        <dbReference type="EMBL" id="NVO89390.1"/>
    </source>
</evidence>
<reference evidence="3 6" key="1">
    <citation type="submission" date="2017-01" db="EMBL/GenBank/DDBJ databases">
        <title>In silico prediction, in vitro antibacterial spectrum and physicochemical properties of a putative bacteriocin produced by Lactobacillus rhamnosus strain L156.4.</title>
        <authorList>
            <person name="Silveira A.M."/>
            <person name="Monteiro A.S."/>
            <person name="Santos V.L."/>
            <person name="Nicoli J.R."/>
            <person name="Azevedo V."/>
            <person name="Soares S.C."/>
            <person name="Castro-Oliveira L."/>
            <person name="Dias-Souza M.V."/>
            <person name="Nardi R.M."/>
        </authorList>
    </citation>
    <scope>NUCLEOTIDE SEQUENCE [LARGE SCALE GENOMIC DNA]</scope>
    <source>
        <strain evidence="3 6">L156.4</strain>
    </source>
</reference>
<reference evidence="5 8" key="3">
    <citation type="submission" date="2019-04" db="EMBL/GenBank/DDBJ databases">
        <title>Genome Announcement to Ensure Probiotic Safety of Lactobacillus rhamnosus UBLR-58.</title>
        <authorList>
            <person name="Sulthana A."/>
            <person name="Lakshmi S.G."/>
            <person name="Madempudi R.S."/>
        </authorList>
    </citation>
    <scope>NUCLEOTIDE SEQUENCE [LARGE SCALE GENOMIC DNA]</scope>
    <source>
        <strain evidence="5 8">UBLR-58</strain>
    </source>
</reference>
<evidence type="ECO:0000313" key="9">
    <source>
        <dbReference type="Proteomes" id="UP000542889"/>
    </source>
</evidence>
<dbReference type="Proteomes" id="UP000234212">
    <property type="component" value="Unassembled WGS sequence"/>
</dbReference>
<evidence type="ECO:0000313" key="4">
    <source>
        <dbReference type="EMBL" id="PLA56964.1"/>
    </source>
</evidence>
<dbReference type="EMBL" id="MTJY01000037">
    <property type="protein sequence ID" value="ONN74389.1"/>
    <property type="molecule type" value="Genomic_DNA"/>
</dbReference>
<dbReference type="EMBL" id="PKJX01000003">
    <property type="protein sequence ID" value="PLA56964.1"/>
    <property type="molecule type" value="Genomic_DNA"/>
</dbReference>
<dbReference type="EMBL" id="JACCKI010000011">
    <property type="protein sequence ID" value="NZA05741.1"/>
    <property type="molecule type" value="Genomic_DNA"/>
</dbReference>
<organism evidence="2 10">
    <name type="scientific">Lacticaseibacillus rhamnosus</name>
    <name type="common">Lactobacillus rhamnosus</name>
    <dbReference type="NCBI Taxonomy" id="47715"/>
    <lineage>
        <taxon>Bacteria</taxon>
        <taxon>Bacillati</taxon>
        <taxon>Bacillota</taxon>
        <taxon>Bacilli</taxon>
        <taxon>Lactobacillales</taxon>
        <taxon>Lactobacillaceae</taxon>
        <taxon>Lacticaseibacillus</taxon>
    </lineage>
</organism>
<evidence type="ECO:0000313" key="3">
    <source>
        <dbReference type="EMBL" id="ONN74389.1"/>
    </source>
</evidence>
<evidence type="ECO:0000313" key="7">
    <source>
        <dbReference type="Proteomes" id="UP000234212"/>
    </source>
</evidence>
<protein>
    <submittedName>
        <fullName evidence="2">Uncharacterized protein</fullName>
    </submittedName>
</protein>
<dbReference type="RefSeq" id="WP_005692931.1">
    <property type="nucleotide sequence ID" value="NZ_CABFNI010000014.1"/>
</dbReference>
<dbReference type="Proteomes" id="UP000542889">
    <property type="component" value="Unassembled WGS sequence"/>
</dbReference>
<reference evidence="4 7" key="2">
    <citation type="submission" date="2017-12" db="EMBL/GenBank/DDBJ databases">
        <title>Phylogenetic diversity of female urinary microbiome.</title>
        <authorList>
            <person name="Thomas-White K."/>
            <person name="Wolfe A.J."/>
        </authorList>
    </citation>
    <scope>NUCLEOTIDE SEQUENCE [LARGE SCALE GENOMIC DNA]</scope>
    <source>
        <strain evidence="4 7">UMB0004</strain>
    </source>
</reference>
<sequence>MNLEQTLLDLQNLKFEIFVSAKYGLDYHCFKLLTLELPDKTINLADLYHAHKSSGVEALAHQIVATYDL</sequence>
<comment type="caution">
    <text evidence="2">The sequence shown here is derived from an EMBL/GenBank/DDBJ whole genome shotgun (WGS) entry which is preliminary data.</text>
</comment>